<comment type="function">
    <text evidence="2">E3 ubiquitin-protein ligase which accepts ubiquitin from an E2 ubiquitin-conjugating enzyme in the form of a thioester and then directly transfers the ubiquitin to targeted substrates.</text>
</comment>
<dbReference type="GO" id="GO:0000209">
    <property type="term" value="P:protein polyubiquitination"/>
    <property type="evidence" value="ECO:0007669"/>
    <property type="project" value="TreeGrafter"/>
</dbReference>
<evidence type="ECO:0000256" key="3">
    <source>
        <dbReference type="SAM" id="MobiDB-lite"/>
    </source>
</evidence>
<dbReference type="Proteomes" id="UP000324222">
    <property type="component" value="Unassembled WGS sequence"/>
</dbReference>
<dbReference type="GO" id="GO:0061630">
    <property type="term" value="F:ubiquitin protein ligase activity"/>
    <property type="evidence" value="ECO:0007669"/>
    <property type="project" value="UniProtKB-UniRule"/>
</dbReference>
<dbReference type="OrthoDB" id="271273at2759"/>
<feature type="region of interest" description="Disordered" evidence="3">
    <location>
        <begin position="123"/>
        <end position="165"/>
    </location>
</feature>
<dbReference type="PANTHER" id="PTHR45670">
    <property type="entry name" value="E3 UBIQUITIN-PROTEIN LIGASE TRIP12"/>
    <property type="match status" value="1"/>
</dbReference>
<dbReference type="InterPro" id="IPR045322">
    <property type="entry name" value="HECTD1/TRIP12-like"/>
</dbReference>
<sequence>MLSSLDLKIIVGAVQMSEILMAKLPEIFAVYFRREGVMHQIKRLCDPEATLGVPAARWSSPELSIAAGRGGSLTGSPFSGRAFNGNCLENPALSLQGSQEEERGNSPSQMRLYDVLKRRRTARIRTGPWRKSRQEEGGGGGGGTGGGGTASASPSSSASSSFSEFFMKSECASSVF</sequence>
<evidence type="ECO:0000256" key="1">
    <source>
        <dbReference type="ARBA" id="ARBA00022679"/>
    </source>
</evidence>
<organism evidence="4 5">
    <name type="scientific">Portunus trituberculatus</name>
    <name type="common">Swimming crab</name>
    <name type="synonym">Neptunus trituberculatus</name>
    <dbReference type="NCBI Taxonomy" id="210409"/>
    <lineage>
        <taxon>Eukaryota</taxon>
        <taxon>Metazoa</taxon>
        <taxon>Ecdysozoa</taxon>
        <taxon>Arthropoda</taxon>
        <taxon>Crustacea</taxon>
        <taxon>Multicrustacea</taxon>
        <taxon>Malacostraca</taxon>
        <taxon>Eumalacostraca</taxon>
        <taxon>Eucarida</taxon>
        <taxon>Decapoda</taxon>
        <taxon>Pleocyemata</taxon>
        <taxon>Brachyura</taxon>
        <taxon>Eubrachyura</taxon>
        <taxon>Portunoidea</taxon>
        <taxon>Portunidae</taxon>
        <taxon>Portuninae</taxon>
        <taxon>Portunus</taxon>
    </lineage>
</organism>
<dbReference type="UniPathway" id="UPA00143"/>
<comment type="catalytic activity">
    <reaction evidence="2">
        <text>S-ubiquitinyl-[E2 ubiquitin-conjugating enzyme]-L-cysteine + [acceptor protein]-L-lysine = [E2 ubiquitin-conjugating enzyme]-L-cysteine + N(6)-ubiquitinyl-[acceptor protein]-L-lysine.</text>
        <dbReference type="EC" id="2.3.2.26"/>
    </reaction>
</comment>
<comment type="similarity">
    <text evidence="2">Belongs to the UPL family. K-HECT subfamily.</text>
</comment>
<dbReference type="GO" id="GO:0043161">
    <property type="term" value="P:proteasome-mediated ubiquitin-dependent protein catabolic process"/>
    <property type="evidence" value="ECO:0007669"/>
    <property type="project" value="TreeGrafter"/>
</dbReference>
<comment type="caution">
    <text evidence="4">The sequence shown here is derived from an EMBL/GenBank/DDBJ whole genome shotgun (WGS) entry which is preliminary data.</text>
</comment>
<dbReference type="GO" id="GO:0016607">
    <property type="term" value="C:nuclear speck"/>
    <property type="evidence" value="ECO:0007669"/>
    <property type="project" value="TreeGrafter"/>
</dbReference>
<feature type="compositionally biased region" description="Gly residues" evidence="3">
    <location>
        <begin position="137"/>
        <end position="149"/>
    </location>
</feature>
<dbReference type="GO" id="GO:0006974">
    <property type="term" value="P:DNA damage response"/>
    <property type="evidence" value="ECO:0007669"/>
    <property type="project" value="TreeGrafter"/>
</dbReference>
<dbReference type="EC" id="2.3.2.26" evidence="2"/>
<reference evidence="4 5" key="1">
    <citation type="submission" date="2019-05" db="EMBL/GenBank/DDBJ databases">
        <title>Another draft genome of Portunus trituberculatus and its Hox gene families provides insights of decapod evolution.</title>
        <authorList>
            <person name="Jeong J.-H."/>
            <person name="Song I."/>
            <person name="Kim S."/>
            <person name="Choi T."/>
            <person name="Kim D."/>
            <person name="Ryu S."/>
            <person name="Kim W."/>
        </authorList>
    </citation>
    <scope>NUCLEOTIDE SEQUENCE [LARGE SCALE GENOMIC DNA]</scope>
    <source>
        <tissue evidence="4">Muscle</tissue>
    </source>
</reference>
<keyword evidence="2" id="KW-0833">Ubl conjugation pathway</keyword>
<keyword evidence="5" id="KW-1185">Reference proteome</keyword>
<evidence type="ECO:0000313" key="4">
    <source>
        <dbReference type="EMBL" id="MPC93070.1"/>
    </source>
</evidence>
<evidence type="ECO:0000313" key="5">
    <source>
        <dbReference type="Proteomes" id="UP000324222"/>
    </source>
</evidence>
<dbReference type="AlphaFoldDB" id="A0A5B7J8J4"/>
<accession>A0A5B7J8J4</accession>
<proteinExistence type="inferred from homology"/>
<keyword evidence="1 2" id="KW-0808">Transferase</keyword>
<gene>
    <name evidence="4" type="primary">Trip12</name>
    <name evidence="4" type="ORF">E2C01_088186</name>
</gene>
<dbReference type="EMBL" id="VSRR010093472">
    <property type="protein sequence ID" value="MPC93070.1"/>
    <property type="molecule type" value="Genomic_DNA"/>
</dbReference>
<dbReference type="PANTHER" id="PTHR45670:SF13">
    <property type="entry name" value="E3 UBIQUITIN-PROTEIN LIGASE TRIP12"/>
    <property type="match status" value="1"/>
</dbReference>
<protein>
    <recommendedName>
        <fullName evidence="2">E3 ubiquitin-protein ligase</fullName>
        <ecNumber evidence="2">2.3.2.26</ecNumber>
    </recommendedName>
</protein>
<evidence type="ECO:0000256" key="2">
    <source>
        <dbReference type="RuleBase" id="RU369009"/>
    </source>
</evidence>
<feature type="compositionally biased region" description="Low complexity" evidence="3">
    <location>
        <begin position="150"/>
        <end position="161"/>
    </location>
</feature>
<name>A0A5B7J8J4_PORTR</name>
<comment type="pathway">
    <text evidence="2">Protein modification; protein ubiquitination.</text>
</comment>